<evidence type="ECO:0000256" key="1">
    <source>
        <dbReference type="ARBA" id="ARBA00004613"/>
    </source>
</evidence>
<dbReference type="Gene3D" id="1.10.510.10">
    <property type="entry name" value="Transferase(Phosphotransferase) domain 1"/>
    <property type="match status" value="1"/>
</dbReference>
<sequence length="581" mass="65187">MKFLSVILLSTTAGLASAAGSAGCGQPLPPNQKPGGSSYGVNFTTSDGTQRFYRIHIPSNYNVNKHTPLIFSFHGRGKTAESQEKLSQFSNEDWNPDAIAVYPQGLNKEWQGDPNSKDVDDIAFTMEMLDYFQEKYCIDSTRVYAAGKSNGGGFTNLLACDPTASTRIAAFAPVSGAYYQDVSEEACHPTTVPITCSPGRPSIPILEFHGTADKTIPYGGGGRRGECLPSIPHFVREWSKRLGYGLHNTTKELYDGNVQEYQYGSGDNLGIVTHYRIGGLGHAWPSVRPNSDNPNGTYLDATPIIVKFFSQWVLPQASEENESDGGDLHASGKKVNLERDAIVSATTYQFHIVLMFNEIQVKPSEVEFLERLKEGKNSVVFKVRFRERICIMKVYHDRGPSEFDPSDREVNLFVSESTAYHRMQSKGLCKKGVIPDFYGTIRNIQPSCWSGLDRFLNDTLPPNAILIEYIPNLQSINLSNFSEQRLVKLRQILGEIHKANVLHGDPMPRNMMVSLGRQDRILWIDFDSAQTFPEGGDRSPKHERWMKEEVELVDYFVDALAQDYKEGKIDRTISYYYDWFA</sequence>
<keyword evidence="7" id="KW-0119">Carbohydrate metabolism</keyword>
<evidence type="ECO:0000256" key="8">
    <source>
        <dbReference type="ARBA" id="ARBA00023326"/>
    </source>
</evidence>
<evidence type="ECO:0000256" key="9">
    <source>
        <dbReference type="ARBA" id="ARBA00034075"/>
    </source>
</evidence>
<dbReference type="GO" id="GO:0005524">
    <property type="term" value="F:ATP binding"/>
    <property type="evidence" value="ECO:0007669"/>
    <property type="project" value="InterPro"/>
</dbReference>
<evidence type="ECO:0000256" key="4">
    <source>
        <dbReference type="ARBA" id="ARBA00022651"/>
    </source>
</evidence>
<evidence type="ECO:0000256" key="2">
    <source>
        <dbReference type="ARBA" id="ARBA00013091"/>
    </source>
</evidence>
<dbReference type="PROSITE" id="PS50011">
    <property type="entry name" value="PROTEIN_KINASE_DOM"/>
    <property type="match status" value="1"/>
</dbReference>
<dbReference type="STRING" id="1403190.A0A0F0I8Q1"/>
<organism evidence="13 14">
    <name type="scientific">Aspergillus parasiticus (strain ATCC 56775 / NRRL 5862 / SRRC 143 / SU-1)</name>
    <dbReference type="NCBI Taxonomy" id="1403190"/>
    <lineage>
        <taxon>Eukaryota</taxon>
        <taxon>Fungi</taxon>
        <taxon>Dikarya</taxon>
        <taxon>Ascomycota</taxon>
        <taxon>Pezizomycotina</taxon>
        <taxon>Eurotiomycetes</taxon>
        <taxon>Eurotiomycetidae</taxon>
        <taxon>Eurotiales</taxon>
        <taxon>Aspergillaceae</taxon>
        <taxon>Aspergillus</taxon>
        <taxon>Aspergillus subgen. Circumdati</taxon>
    </lineage>
</organism>
<keyword evidence="4" id="KW-0858">Xylan degradation</keyword>
<dbReference type="GO" id="GO:0004672">
    <property type="term" value="F:protein kinase activity"/>
    <property type="evidence" value="ECO:0007669"/>
    <property type="project" value="InterPro"/>
</dbReference>
<dbReference type="GO" id="GO:0045493">
    <property type="term" value="P:xylan catabolic process"/>
    <property type="evidence" value="ECO:0007669"/>
    <property type="project" value="UniProtKB-KW"/>
</dbReference>
<dbReference type="Proteomes" id="UP000033540">
    <property type="component" value="Unassembled WGS sequence"/>
</dbReference>
<dbReference type="EMBL" id="JZEE01000586">
    <property type="protein sequence ID" value="KJK63052.1"/>
    <property type="molecule type" value="Genomic_DNA"/>
</dbReference>
<feature type="region of interest" description="Disordered" evidence="10">
    <location>
        <begin position="19"/>
        <end position="41"/>
    </location>
</feature>
<dbReference type="EC" id="3.1.1.73" evidence="2"/>
<dbReference type="SUPFAM" id="SSF56112">
    <property type="entry name" value="Protein kinase-like (PK-like)"/>
    <property type="match status" value="1"/>
</dbReference>
<comment type="catalytic activity">
    <reaction evidence="9">
        <text>feruloyl-polysaccharide + H2O = ferulate + polysaccharide.</text>
        <dbReference type="EC" id="3.1.1.73"/>
    </reaction>
</comment>
<dbReference type="PANTHER" id="PTHR38050:SF2">
    <property type="entry name" value="FERULOYL ESTERASE C-RELATED"/>
    <property type="match status" value="1"/>
</dbReference>
<dbReference type="InterPro" id="IPR043595">
    <property type="entry name" value="FaeB/C/D"/>
</dbReference>
<evidence type="ECO:0000256" key="11">
    <source>
        <dbReference type="SAM" id="SignalP"/>
    </source>
</evidence>
<keyword evidence="5 11" id="KW-0732">Signal</keyword>
<reference evidence="13 14" key="1">
    <citation type="submission" date="2015-02" db="EMBL/GenBank/DDBJ databases">
        <title>Draft genome sequence of Aspergillus parasiticus SU-1.</title>
        <authorList>
            <person name="Yu J."/>
            <person name="Fedorova N."/>
            <person name="Yin Y."/>
            <person name="Losada L."/>
            <person name="Zafar N."/>
            <person name="Taujale R."/>
            <person name="Ehrlich K.C."/>
            <person name="Bhatnagar D."/>
            <person name="Cleveland T.E."/>
            <person name="Bennett J.W."/>
            <person name="Nierman W.C."/>
        </authorList>
    </citation>
    <scope>NUCLEOTIDE SEQUENCE [LARGE SCALE GENOMIC DNA]</scope>
    <source>
        <strain evidence="14">ATCC 56775 / NRRL 5862 / SRRC 143 / SU-1</strain>
    </source>
</reference>
<evidence type="ECO:0000313" key="13">
    <source>
        <dbReference type="EMBL" id="KJK63052.1"/>
    </source>
</evidence>
<dbReference type="SUPFAM" id="SSF53474">
    <property type="entry name" value="alpha/beta-Hydrolases"/>
    <property type="match status" value="1"/>
</dbReference>
<dbReference type="GO" id="GO:0030600">
    <property type="term" value="F:feruloyl esterase activity"/>
    <property type="evidence" value="ECO:0007669"/>
    <property type="project" value="UniProtKB-EC"/>
</dbReference>
<evidence type="ECO:0000256" key="5">
    <source>
        <dbReference type="ARBA" id="ARBA00022729"/>
    </source>
</evidence>
<evidence type="ECO:0000313" key="14">
    <source>
        <dbReference type="Proteomes" id="UP000033540"/>
    </source>
</evidence>
<protein>
    <recommendedName>
        <fullName evidence="2">feruloyl esterase</fullName>
        <ecNumber evidence="2">3.1.1.73</ecNumber>
    </recommendedName>
</protein>
<dbReference type="OrthoDB" id="424610at2759"/>
<keyword evidence="6" id="KW-0378">Hydrolase</keyword>
<keyword evidence="8" id="KW-0624">Polysaccharide degradation</keyword>
<dbReference type="PANTHER" id="PTHR38050">
    <property type="match status" value="1"/>
</dbReference>
<accession>A0A0F0I8Q1</accession>
<evidence type="ECO:0000259" key="12">
    <source>
        <dbReference type="PROSITE" id="PS50011"/>
    </source>
</evidence>
<dbReference type="GO" id="GO:0005576">
    <property type="term" value="C:extracellular region"/>
    <property type="evidence" value="ECO:0007669"/>
    <property type="project" value="UniProtKB-SubCell"/>
</dbReference>
<dbReference type="Gene3D" id="3.40.50.1820">
    <property type="entry name" value="alpha/beta hydrolase"/>
    <property type="match status" value="1"/>
</dbReference>
<comment type="subcellular location">
    <subcellularLocation>
        <location evidence="1">Secreted</location>
    </subcellularLocation>
</comment>
<feature type="chain" id="PRO_5002442907" description="feruloyl esterase" evidence="11">
    <location>
        <begin position="19"/>
        <end position="581"/>
    </location>
</feature>
<keyword evidence="3" id="KW-0964">Secreted</keyword>
<name>A0A0F0I8Q1_ASPPU</name>
<evidence type="ECO:0000256" key="7">
    <source>
        <dbReference type="ARBA" id="ARBA00023277"/>
    </source>
</evidence>
<evidence type="ECO:0000256" key="6">
    <source>
        <dbReference type="ARBA" id="ARBA00022801"/>
    </source>
</evidence>
<feature type="signal peptide" evidence="11">
    <location>
        <begin position="1"/>
        <end position="18"/>
    </location>
</feature>
<dbReference type="InterPro" id="IPR000719">
    <property type="entry name" value="Prot_kinase_dom"/>
</dbReference>
<dbReference type="InterPro" id="IPR029058">
    <property type="entry name" value="AB_hydrolase_fold"/>
</dbReference>
<evidence type="ECO:0000256" key="3">
    <source>
        <dbReference type="ARBA" id="ARBA00022525"/>
    </source>
</evidence>
<evidence type="ECO:0000256" key="10">
    <source>
        <dbReference type="SAM" id="MobiDB-lite"/>
    </source>
</evidence>
<dbReference type="PROSITE" id="PS51257">
    <property type="entry name" value="PROKAR_LIPOPROTEIN"/>
    <property type="match status" value="1"/>
</dbReference>
<gene>
    <name evidence="13" type="ORF">P875_00034110</name>
</gene>
<proteinExistence type="predicted"/>
<dbReference type="InterPro" id="IPR011009">
    <property type="entry name" value="Kinase-like_dom_sf"/>
</dbReference>
<comment type="caution">
    <text evidence="13">The sequence shown here is derived from an EMBL/GenBank/DDBJ whole genome shotgun (WGS) entry which is preliminary data.</text>
</comment>
<feature type="domain" description="Protein kinase" evidence="12">
    <location>
        <begin position="366"/>
        <end position="581"/>
    </location>
</feature>
<dbReference type="AlphaFoldDB" id="A0A0F0I8Q1"/>